<dbReference type="PROSITE" id="PS50112">
    <property type="entry name" value="PAS"/>
    <property type="match status" value="1"/>
</dbReference>
<dbReference type="InterPro" id="IPR052016">
    <property type="entry name" value="Bact_Sigma-Reg"/>
</dbReference>
<feature type="domain" description="PPM-type phosphatase" evidence="3">
    <location>
        <begin position="159"/>
        <end position="368"/>
    </location>
</feature>
<reference evidence="5" key="1">
    <citation type="submission" date="2020-06" db="EMBL/GenBank/DDBJ databases">
        <title>Draft genomic sequence of Geomonas sp. Red330.</title>
        <authorList>
            <person name="Itoh H."/>
            <person name="Zhenxing X."/>
            <person name="Ushijima N."/>
            <person name="Masuda Y."/>
            <person name="Shiratori Y."/>
            <person name="Senoo K."/>
        </authorList>
    </citation>
    <scope>NUCLEOTIDE SEQUENCE [LARGE SCALE GENOMIC DNA]</scope>
    <source>
        <strain evidence="5">Red330</strain>
    </source>
</reference>
<evidence type="ECO:0000313" key="4">
    <source>
        <dbReference type="EMBL" id="GFO61357.1"/>
    </source>
</evidence>
<dbReference type="EMBL" id="BLXX01000013">
    <property type="protein sequence ID" value="GFO61357.1"/>
    <property type="molecule type" value="Genomic_DNA"/>
</dbReference>
<dbReference type="SUPFAM" id="SSF55785">
    <property type="entry name" value="PYP-like sensor domain (PAS domain)"/>
    <property type="match status" value="1"/>
</dbReference>
<dbReference type="RefSeq" id="WP_183356153.1">
    <property type="nucleotide sequence ID" value="NZ_BLXX01000013.1"/>
</dbReference>
<comment type="caution">
    <text evidence="4">The sequence shown here is derived from an EMBL/GenBank/DDBJ whole genome shotgun (WGS) entry which is preliminary data.</text>
</comment>
<dbReference type="InterPro" id="IPR001932">
    <property type="entry name" value="PPM-type_phosphatase-like_dom"/>
</dbReference>
<dbReference type="PROSITE" id="PS51746">
    <property type="entry name" value="PPM_2"/>
    <property type="match status" value="1"/>
</dbReference>
<dbReference type="InterPro" id="IPR013656">
    <property type="entry name" value="PAS_4"/>
</dbReference>
<gene>
    <name evidence="4" type="ORF">GMST_36820</name>
</gene>
<dbReference type="GO" id="GO:0016791">
    <property type="term" value="F:phosphatase activity"/>
    <property type="evidence" value="ECO:0007669"/>
    <property type="project" value="TreeGrafter"/>
</dbReference>
<protein>
    <submittedName>
        <fullName evidence="4">Diguanylate cyclase</fullName>
    </submittedName>
</protein>
<dbReference type="PANTHER" id="PTHR43156">
    <property type="entry name" value="STAGE II SPORULATION PROTEIN E-RELATED"/>
    <property type="match status" value="1"/>
</dbReference>
<accession>A0A6V8MNB1</accession>
<dbReference type="InterPro" id="IPR036457">
    <property type="entry name" value="PPM-type-like_dom_sf"/>
</dbReference>
<dbReference type="AlphaFoldDB" id="A0A6V8MNB1"/>
<dbReference type="Gene3D" id="3.60.40.10">
    <property type="entry name" value="PPM-type phosphatase domain"/>
    <property type="match status" value="1"/>
</dbReference>
<evidence type="ECO:0000256" key="1">
    <source>
        <dbReference type="ARBA" id="ARBA00022801"/>
    </source>
</evidence>
<dbReference type="InterPro" id="IPR035965">
    <property type="entry name" value="PAS-like_dom_sf"/>
</dbReference>
<name>A0A6V8MNB1_9BACT</name>
<dbReference type="SUPFAM" id="SSF81606">
    <property type="entry name" value="PP2C-like"/>
    <property type="match status" value="1"/>
</dbReference>
<dbReference type="Proteomes" id="UP000556026">
    <property type="component" value="Unassembled WGS sequence"/>
</dbReference>
<evidence type="ECO:0000259" key="3">
    <source>
        <dbReference type="PROSITE" id="PS51746"/>
    </source>
</evidence>
<dbReference type="Pfam" id="PF07228">
    <property type="entry name" value="SpoIIE"/>
    <property type="match status" value="1"/>
</dbReference>
<dbReference type="Gene3D" id="3.30.450.20">
    <property type="entry name" value="PAS domain"/>
    <property type="match status" value="1"/>
</dbReference>
<evidence type="ECO:0000313" key="5">
    <source>
        <dbReference type="Proteomes" id="UP000556026"/>
    </source>
</evidence>
<proteinExistence type="predicted"/>
<dbReference type="InterPro" id="IPR000014">
    <property type="entry name" value="PAS"/>
</dbReference>
<dbReference type="Pfam" id="PF08448">
    <property type="entry name" value="PAS_4"/>
    <property type="match status" value="1"/>
</dbReference>
<keyword evidence="1" id="KW-0378">Hydrolase</keyword>
<sequence length="369" mass="40539">MSEADLLLPKVILDSLNDGLYVCNTDRKIVYWSKSAERLTGWNAADVVGRRCMDNILNHVDIDGRHLCGEELCPLRRCMVTDRPSASPAIIFGLTKSGGRLPMAVTVAPLHDENGTVIGGVETFRDFSESYANLERAKQIQTLSLEHDLPEDPRIGFFSFYLPHDLIGGDFFAIRQLDCDHYGFMLADVMGHGVAAALHTMELSALWNRHCRTLVRPAQFAQFLNRDLCKVVRDESFATALCGVIDASRRTVRIASAGGPTLVVVHPDGSAEHLSADGLPFGLIAQASYEEREVCCAHGDALLMFTDGAIEIADQEGNLLEVEGLLGQLKGLGYPRAGIPIEALQEALLTYSNGIRLEDDLTLLEVRFR</sequence>
<dbReference type="SMART" id="SM00091">
    <property type="entry name" value="PAS"/>
    <property type="match status" value="1"/>
</dbReference>
<dbReference type="SMART" id="SM00331">
    <property type="entry name" value="PP2C_SIG"/>
    <property type="match status" value="1"/>
</dbReference>
<dbReference type="CDD" id="cd00130">
    <property type="entry name" value="PAS"/>
    <property type="match status" value="1"/>
</dbReference>
<dbReference type="NCBIfam" id="TIGR00229">
    <property type="entry name" value="sensory_box"/>
    <property type="match status" value="1"/>
</dbReference>
<feature type="domain" description="PAS" evidence="2">
    <location>
        <begin position="12"/>
        <end position="58"/>
    </location>
</feature>
<organism evidence="4 5">
    <name type="scientific">Geomonas silvestris</name>
    <dbReference type="NCBI Taxonomy" id="2740184"/>
    <lineage>
        <taxon>Bacteria</taxon>
        <taxon>Pseudomonadati</taxon>
        <taxon>Thermodesulfobacteriota</taxon>
        <taxon>Desulfuromonadia</taxon>
        <taxon>Geobacterales</taxon>
        <taxon>Geobacteraceae</taxon>
        <taxon>Geomonas</taxon>
    </lineage>
</organism>
<keyword evidence="5" id="KW-1185">Reference proteome</keyword>
<dbReference type="PANTHER" id="PTHR43156:SF2">
    <property type="entry name" value="STAGE II SPORULATION PROTEIN E"/>
    <property type="match status" value="1"/>
</dbReference>
<evidence type="ECO:0000259" key="2">
    <source>
        <dbReference type="PROSITE" id="PS50112"/>
    </source>
</evidence>